<evidence type="ECO:0000313" key="5">
    <source>
        <dbReference type="EMBL" id="SOC24301.1"/>
    </source>
</evidence>
<dbReference type="Proteomes" id="UP000219636">
    <property type="component" value="Unassembled WGS sequence"/>
</dbReference>
<dbReference type="OrthoDB" id="1904211at2"/>
<reference evidence="6" key="1">
    <citation type="submission" date="2017-08" db="EMBL/GenBank/DDBJ databases">
        <authorList>
            <person name="Varghese N."/>
            <person name="Submissions S."/>
        </authorList>
    </citation>
    <scope>NUCLEOTIDE SEQUENCE [LARGE SCALE GENOMIC DNA]</scope>
    <source>
        <strain evidence="6">JC22</strain>
    </source>
</reference>
<gene>
    <name evidence="5" type="ORF">SAMN05880501_1176</name>
</gene>
<evidence type="ECO:0000256" key="3">
    <source>
        <dbReference type="ARBA" id="ARBA00023163"/>
    </source>
</evidence>
<dbReference type="GO" id="GO:0006950">
    <property type="term" value="P:response to stress"/>
    <property type="evidence" value="ECO:0007669"/>
    <property type="project" value="TreeGrafter"/>
</dbReference>
<dbReference type="PANTHER" id="PTHR33164:SF64">
    <property type="entry name" value="TRANSCRIPTIONAL REGULATOR SLYA"/>
    <property type="match status" value="1"/>
</dbReference>
<dbReference type="GO" id="GO:0003677">
    <property type="term" value="F:DNA binding"/>
    <property type="evidence" value="ECO:0007669"/>
    <property type="project" value="UniProtKB-KW"/>
</dbReference>
<keyword evidence="1" id="KW-0805">Transcription regulation</keyword>
<keyword evidence="2 5" id="KW-0238">DNA-binding</keyword>
<evidence type="ECO:0000256" key="1">
    <source>
        <dbReference type="ARBA" id="ARBA00023015"/>
    </source>
</evidence>
<dbReference type="SMART" id="SM00347">
    <property type="entry name" value="HTH_MARR"/>
    <property type="match status" value="1"/>
</dbReference>
<dbReference type="EMBL" id="OBMQ01000017">
    <property type="protein sequence ID" value="SOC24301.1"/>
    <property type="molecule type" value="Genomic_DNA"/>
</dbReference>
<evidence type="ECO:0000256" key="2">
    <source>
        <dbReference type="ARBA" id="ARBA00023125"/>
    </source>
</evidence>
<accession>A0A285TSU0</accession>
<keyword evidence="3" id="KW-0804">Transcription</keyword>
<dbReference type="InterPro" id="IPR036390">
    <property type="entry name" value="WH_DNA-bd_sf"/>
</dbReference>
<dbReference type="RefSeq" id="WP_097075037.1">
    <property type="nucleotide sequence ID" value="NZ_OBMQ01000017.1"/>
</dbReference>
<feature type="domain" description="HTH marR-type" evidence="4">
    <location>
        <begin position="1"/>
        <end position="132"/>
    </location>
</feature>
<organism evidence="5 6">
    <name type="scientific">Ureibacillus xyleni</name>
    <dbReference type="NCBI Taxonomy" id="614648"/>
    <lineage>
        <taxon>Bacteria</taxon>
        <taxon>Bacillati</taxon>
        <taxon>Bacillota</taxon>
        <taxon>Bacilli</taxon>
        <taxon>Bacillales</taxon>
        <taxon>Caryophanaceae</taxon>
        <taxon>Ureibacillus</taxon>
    </lineage>
</organism>
<keyword evidence="6" id="KW-1185">Reference proteome</keyword>
<dbReference type="InterPro" id="IPR039422">
    <property type="entry name" value="MarR/SlyA-like"/>
</dbReference>
<dbReference type="PROSITE" id="PS50995">
    <property type="entry name" value="HTH_MARR_2"/>
    <property type="match status" value="1"/>
</dbReference>
<dbReference type="PRINTS" id="PR00598">
    <property type="entry name" value="HTHMARR"/>
</dbReference>
<dbReference type="Pfam" id="PF13463">
    <property type="entry name" value="HTH_27"/>
    <property type="match status" value="1"/>
</dbReference>
<evidence type="ECO:0000259" key="4">
    <source>
        <dbReference type="PROSITE" id="PS50995"/>
    </source>
</evidence>
<dbReference type="SUPFAM" id="SSF46785">
    <property type="entry name" value="Winged helix' DNA-binding domain"/>
    <property type="match status" value="1"/>
</dbReference>
<evidence type="ECO:0000313" key="6">
    <source>
        <dbReference type="Proteomes" id="UP000219636"/>
    </source>
</evidence>
<protein>
    <submittedName>
        <fullName evidence="5">DNA-binding MarR family transcriptional regulator</fullName>
    </submittedName>
</protein>
<dbReference type="InterPro" id="IPR000835">
    <property type="entry name" value="HTH_MarR-typ"/>
</dbReference>
<dbReference type="Gene3D" id="1.10.10.10">
    <property type="entry name" value="Winged helix-like DNA-binding domain superfamily/Winged helix DNA-binding domain"/>
    <property type="match status" value="1"/>
</dbReference>
<name>A0A285TSU0_9BACL</name>
<dbReference type="PANTHER" id="PTHR33164">
    <property type="entry name" value="TRANSCRIPTIONAL REGULATOR, MARR FAMILY"/>
    <property type="match status" value="1"/>
</dbReference>
<dbReference type="GO" id="GO:0003700">
    <property type="term" value="F:DNA-binding transcription factor activity"/>
    <property type="evidence" value="ECO:0007669"/>
    <property type="project" value="InterPro"/>
</dbReference>
<proteinExistence type="predicted"/>
<dbReference type="InterPro" id="IPR036388">
    <property type="entry name" value="WH-like_DNA-bd_sf"/>
</dbReference>
<sequence>MEGFFQNYLRLYRSLITSLNELMSIYQLSYSLWQVIFYIKNYGPSTLVDISNYYNVEKPTITRRVHRLEELQFVVQIPGKDRREKIIQLTELGEQIYKECRTKITNLETNVMEGLSKEEQIITYQTLPKIQNNIMKREDSKSE</sequence>
<dbReference type="AlphaFoldDB" id="A0A285TSU0"/>